<dbReference type="Gene3D" id="2.130.10.30">
    <property type="entry name" value="Regulator of chromosome condensation 1/beta-lactamase-inhibitor protein II"/>
    <property type="match status" value="2"/>
</dbReference>
<dbReference type="InterPro" id="IPR051210">
    <property type="entry name" value="Ub_ligase/GEF_domain"/>
</dbReference>
<evidence type="ECO:0000313" key="2">
    <source>
        <dbReference type="EMBL" id="KAG9397202.1"/>
    </source>
</evidence>
<dbReference type="PANTHER" id="PTHR22870:SF388">
    <property type="entry name" value="CLARET, ISOFORM A"/>
    <property type="match status" value="1"/>
</dbReference>
<dbReference type="InterPro" id="IPR000408">
    <property type="entry name" value="Reg_chr_condens"/>
</dbReference>
<dbReference type="PANTHER" id="PTHR22870">
    <property type="entry name" value="REGULATOR OF CHROMOSOME CONDENSATION"/>
    <property type="match status" value="1"/>
</dbReference>
<reference evidence="2" key="1">
    <citation type="submission" date="2021-05" db="EMBL/GenBank/DDBJ databases">
        <title>A free-living protist that lacks canonical eukaryotic 1 DNA replication and segregation systems.</title>
        <authorList>
            <person name="Salas-Leiva D.E."/>
            <person name="Tromer E.C."/>
            <person name="Curtis B.A."/>
            <person name="Jerlstrom-Hultqvist J."/>
            <person name="Kolisko M."/>
            <person name="Yi Z."/>
            <person name="Salas-Leiva J.S."/>
            <person name="Gallot-Lavallee L."/>
            <person name="Kops G.J.P.L."/>
            <person name="Archibald J.M."/>
            <person name="Simpson A.G.B."/>
            <person name="Roger A.J."/>
        </authorList>
    </citation>
    <scope>NUCLEOTIDE SEQUENCE</scope>
    <source>
        <strain evidence="2">BICM</strain>
    </source>
</reference>
<comment type="caution">
    <text evidence="2">The sequence shown here is derived from an EMBL/GenBank/DDBJ whole genome shotgun (WGS) entry which is preliminary data.</text>
</comment>
<dbReference type="OrthoDB" id="5981550at2759"/>
<dbReference type="Proteomes" id="UP000717585">
    <property type="component" value="Unassembled WGS sequence"/>
</dbReference>
<dbReference type="AlphaFoldDB" id="A0A8J6BC77"/>
<dbReference type="InterPro" id="IPR009091">
    <property type="entry name" value="RCC1/BLIP-II"/>
</dbReference>
<evidence type="ECO:0000313" key="3">
    <source>
        <dbReference type="Proteomes" id="UP000717585"/>
    </source>
</evidence>
<accession>A0A8J6BC77</accession>
<dbReference type="EMBL" id="JAHDYR010000003">
    <property type="protein sequence ID" value="KAG9397202.1"/>
    <property type="molecule type" value="Genomic_DNA"/>
</dbReference>
<name>A0A8J6BC77_9EUKA</name>
<keyword evidence="1" id="KW-0677">Repeat</keyword>
<keyword evidence="3" id="KW-1185">Reference proteome</keyword>
<gene>
    <name evidence="2" type="ORF">J8273_1111</name>
</gene>
<evidence type="ECO:0000256" key="1">
    <source>
        <dbReference type="ARBA" id="ARBA00022737"/>
    </source>
</evidence>
<dbReference type="Pfam" id="PF00415">
    <property type="entry name" value="RCC1"/>
    <property type="match status" value="1"/>
</dbReference>
<protein>
    <submittedName>
        <fullName evidence="2">Regulator of chromosome condensation (RCC1) repeat</fullName>
    </submittedName>
</protein>
<sequence>MKIDVTINTPLADGEELPDTIFTLMPGTIVAILHHAEVPSVQFICKKFYHCAMEEDKASEDYDFEATRLRLYHGRLYTSGNNLAGQCGAEPDTPWLCDFHWVRLPPVLDLASAGNATFAYTSQGIFAWGSNTHGRLGIGSHHVSDTCSAPRRVQLDGIRLVRPYERVTLFFTQTAIFAAGWNKFGTAGVGSTKHHIIATPERVSVSGWVDEVWSFDRVTFFRTRKGLFACGHNLNGALALGADEMPGLVDRVIPSPVLVPLPPDIRVTDVRHSGHSTFFLSGRRCFVAGANEFGQLGCEHSVELPLTELELPVDDLISACGSTVLRSGCQLFACGSNIFSRFPLPGATLETPTPLSLPWPVQAVALGNAFFAQREDGAWFTRGRNNHAKLGVVSTEAEIDWNQIAVDSVDEIYSGHDATLFVTHDGIKAAGWVGLRVGEPHPCDVVDPRTVMTQGPVPARAQPMAL</sequence>
<organism evidence="2 3">
    <name type="scientific">Carpediemonas membranifera</name>
    <dbReference type="NCBI Taxonomy" id="201153"/>
    <lineage>
        <taxon>Eukaryota</taxon>
        <taxon>Metamonada</taxon>
        <taxon>Carpediemonas-like organisms</taxon>
        <taxon>Carpediemonas</taxon>
    </lineage>
</organism>
<dbReference type="SUPFAM" id="SSF50985">
    <property type="entry name" value="RCC1/BLIP-II"/>
    <property type="match status" value="2"/>
</dbReference>
<proteinExistence type="predicted"/>